<dbReference type="STRING" id="930152.SAMN05216565_103604"/>
<reference evidence="5" key="1">
    <citation type="submission" date="2016-10" db="EMBL/GenBank/DDBJ databases">
        <authorList>
            <person name="Varghese N."/>
            <person name="Submissions S."/>
        </authorList>
    </citation>
    <scope>NUCLEOTIDE SEQUENCE [LARGE SCALE GENOMIC DNA]</scope>
    <source>
        <strain evidence="5">IBRC-M10078</strain>
    </source>
</reference>
<evidence type="ECO:0000313" key="5">
    <source>
        <dbReference type="Proteomes" id="UP000199159"/>
    </source>
</evidence>
<proteinExistence type="predicted"/>
<keyword evidence="5" id="KW-1185">Reference proteome</keyword>
<evidence type="ECO:0000256" key="1">
    <source>
        <dbReference type="ARBA" id="ARBA00022737"/>
    </source>
</evidence>
<evidence type="ECO:0000313" key="4">
    <source>
        <dbReference type="EMBL" id="SDP54845.1"/>
    </source>
</evidence>
<keyword evidence="1" id="KW-0677">Repeat</keyword>
<dbReference type="PANTHER" id="PTHR45586:SF15">
    <property type="entry name" value="TPR REPEAT-CONTAINING PROTEIN YPIA"/>
    <property type="match status" value="1"/>
</dbReference>
<evidence type="ECO:0000256" key="2">
    <source>
        <dbReference type="ARBA" id="ARBA00022803"/>
    </source>
</evidence>
<dbReference type="Gene3D" id="1.25.40.10">
    <property type="entry name" value="Tetratricopeptide repeat domain"/>
    <property type="match status" value="2"/>
</dbReference>
<dbReference type="Pfam" id="PF13176">
    <property type="entry name" value="TPR_7"/>
    <property type="match status" value="1"/>
</dbReference>
<evidence type="ECO:0000256" key="3">
    <source>
        <dbReference type="PROSITE-ProRule" id="PRU00339"/>
    </source>
</evidence>
<dbReference type="EMBL" id="FNJU01000003">
    <property type="protein sequence ID" value="SDP54845.1"/>
    <property type="molecule type" value="Genomic_DNA"/>
</dbReference>
<dbReference type="Proteomes" id="UP000199159">
    <property type="component" value="Unassembled WGS sequence"/>
</dbReference>
<dbReference type="Pfam" id="PF25058">
    <property type="entry name" value="ARM_TT21"/>
    <property type="match status" value="1"/>
</dbReference>
<dbReference type="SMART" id="SM00028">
    <property type="entry name" value="TPR"/>
    <property type="match status" value="7"/>
</dbReference>
<dbReference type="Pfam" id="PF13181">
    <property type="entry name" value="TPR_8"/>
    <property type="match status" value="1"/>
</dbReference>
<feature type="repeat" description="TPR" evidence="3">
    <location>
        <begin position="373"/>
        <end position="406"/>
    </location>
</feature>
<dbReference type="Pfam" id="PF13429">
    <property type="entry name" value="TPR_15"/>
    <property type="match status" value="1"/>
</dbReference>
<gene>
    <name evidence="4" type="ORF">SAMN05216565_103604</name>
</gene>
<dbReference type="InterPro" id="IPR051012">
    <property type="entry name" value="CellSynth/LPSAsmb/PSIAsmb"/>
</dbReference>
<accession>A0A1H0TM27</accession>
<dbReference type="InterPro" id="IPR019734">
    <property type="entry name" value="TPR_rpt"/>
</dbReference>
<dbReference type="PANTHER" id="PTHR45586">
    <property type="entry name" value="TPR REPEAT-CONTAINING PROTEIN PA4667"/>
    <property type="match status" value="1"/>
</dbReference>
<dbReference type="OrthoDB" id="2080803at2"/>
<dbReference type="InterPro" id="IPR011990">
    <property type="entry name" value="TPR-like_helical_dom_sf"/>
</dbReference>
<dbReference type="PROSITE" id="PS50005">
    <property type="entry name" value="TPR"/>
    <property type="match status" value="1"/>
</dbReference>
<sequence>MSKLADAIELVENGEPEKGLQYIKEIKAQCTDDEKYELAESYLKWGLVEEAKEIVQELLFLYPDEGDLLILMAEILIDMDEEEEAISFLEDISETDAVYVEALILQADLYQMQGLHEVSEQKLLIAKRKMPKESILDFALAELYSSQGEYKKSISYYESVLSEEEIVAGVNVNARLAESLSTMGEFEASLPYFQKAISKGEDINTLFNYGFTSLQAGYHITAIETFSRLKELDPEYLSLYLHLAKAYEQEEMIKESYETVSEGILIDNLNKELHFYAGKLAIKLGDSLSIEKHLREAIAIDPGYIEAIITINKFFINEQRYEDVVECLQEVMNYGEYDPQFEWDLAHAKNKLEEYSDALNHYRLAYTSFKETEDFLREYGYFLLEDGHRDDAISIFKDLLKIDPTNYEIEELILNLE</sequence>
<name>A0A1H0TM27_9BACI</name>
<protein>
    <submittedName>
        <fullName evidence="4">Tetratricopeptide repeat-containing protein</fullName>
    </submittedName>
</protein>
<keyword evidence="2 3" id="KW-0802">TPR repeat</keyword>
<dbReference type="SUPFAM" id="SSF48452">
    <property type="entry name" value="TPR-like"/>
    <property type="match status" value="2"/>
</dbReference>
<dbReference type="AlphaFoldDB" id="A0A1H0TM27"/>
<organism evidence="4 5">
    <name type="scientific">Litchfieldia salsa</name>
    <dbReference type="NCBI Taxonomy" id="930152"/>
    <lineage>
        <taxon>Bacteria</taxon>
        <taxon>Bacillati</taxon>
        <taxon>Bacillota</taxon>
        <taxon>Bacilli</taxon>
        <taxon>Bacillales</taxon>
        <taxon>Bacillaceae</taxon>
        <taxon>Litchfieldia</taxon>
    </lineage>
</organism>
<dbReference type="RefSeq" id="WP_090852874.1">
    <property type="nucleotide sequence ID" value="NZ_FNJU01000003.1"/>
</dbReference>